<dbReference type="Proteomes" id="UP000218385">
    <property type="component" value="Chromosome"/>
</dbReference>
<proteinExistence type="predicted"/>
<reference evidence="1 2" key="1">
    <citation type="submission" date="2017-09" db="EMBL/GenBank/DDBJ databases">
        <title>Complete Genome sequence of Lysobacter capsici KNU-15.</title>
        <authorList>
            <person name="Kim M.-C."/>
            <person name="Yi H."/>
            <person name="Lee D.-W."/>
            <person name="Shin J.-H."/>
        </authorList>
    </citation>
    <scope>NUCLEOTIDE SEQUENCE [LARGE SCALE GENOMIC DNA]</scope>
    <source>
        <strain evidence="1 2">KNU-15</strain>
    </source>
</reference>
<accession>A0AB33EHW9</accession>
<dbReference type="InterPro" id="IPR038691">
    <property type="entry name" value="ComJ_sf"/>
</dbReference>
<protein>
    <recommendedName>
        <fullName evidence="3">Competence protein J (ComJ)</fullName>
    </recommendedName>
</protein>
<name>A0AB33EHW9_9PSED</name>
<dbReference type="AlphaFoldDB" id="A0AB33EHW9"/>
<dbReference type="Gene3D" id="2.60.34.30">
    <property type="entry name" value="Competence, DNA-entry nuclease inhibitor, ComJ"/>
    <property type="match status" value="1"/>
</dbReference>
<dbReference type="EMBL" id="CP023466">
    <property type="protein sequence ID" value="ATE78463.1"/>
    <property type="molecule type" value="Genomic_DNA"/>
</dbReference>
<evidence type="ECO:0000313" key="2">
    <source>
        <dbReference type="Proteomes" id="UP000218385"/>
    </source>
</evidence>
<dbReference type="RefSeq" id="WP_019582807.1">
    <property type="nucleotide sequence ID" value="NZ_CP023466.1"/>
</dbReference>
<organism evidence="1 2">
    <name type="scientific">Pseudomonas frederiksbergensis</name>
    <dbReference type="NCBI Taxonomy" id="104087"/>
    <lineage>
        <taxon>Bacteria</taxon>
        <taxon>Pseudomonadati</taxon>
        <taxon>Pseudomonadota</taxon>
        <taxon>Gammaproteobacteria</taxon>
        <taxon>Pseudomonadales</taxon>
        <taxon>Pseudomonadaceae</taxon>
        <taxon>Pseudomonas</taxon>
    </lineage>
</organism>
<dbReference type="InterPro" id="IPR020354">
    <property type="entry name" value="Competence_nuclease_inhibitor"/>
</dbReference>
<evidence type="ECO:0008006" key="3">
    <source>
        <dbReference type="Google" id="ProtNLM"/>
    </source>
</evidence>
<evidence type="ECO:0000313" key="1">
    <source>
        <dbReference type="EMBL" id="ATE78463.1"/>
    </source>
</evidence>
<gene>
    <name evidence="1" type="ORF">CNN82_19295</name>
</gene>
<dbReference type="Pfam" id="PF11033">
    <property type="entry name" value="ComJ"/>
    <property type="match status" value="1"/>
</dbReference>
<sequence length="157" mass="17714">MAKFEVNVYLSYSQFCVFLSSLDQPYNDWSDRSYTQGFSWRVGSASFRALVDEGDHKIDLFINEEVPKLSADVVRAFKVPFTVNNRNIEVGSISDVLSLELVDGDYALQVEFVSPHANGLYEIKIRLNKGRCDFEILKADAEINEQGDFDINATPAS</sequence>